<dbReference type="PANTHER" id="PTHR33463">
    <property type="entry name" value="NB-ARC DOMAIN-CONTAINING PROTEIN-RELATED"/>
    <property type="match status" value="1"/>
</dbReference>
<keyword evidence="1" id="KW-0611">Plant defense</keyword>
<proteinExistence type="predicted"/>
<feature type="domain" description="Disease resistance protein At4g27190-like leucine-rich repeats" evidence="2">
    <location>
        <begin position="78"/>
        <end position="193"/>
    </location>
</feature>
<sequence length="224" mass="26204">MERIVLAEEERLDKIIFCDLENLSLWNLPNLTSFCDGHLIEFCSLTNLSIDNCPVFKTFVSNHLSGYLFDEKVAFPSLEDLLIINMSNLERIWHNQLAGGSFCMLKSMTVEKCENLHTLFPSNDLRRFQKLEQLNLKNCDSLEEIYQLPEFNAEEESFAIDLNLRSMKIRDLKNLKNLFPASVEHKTFYYLKSLVYTLVGWRRLLQRQKVQKQPLLLCSQNCSP</sequence>
<gene>
    <name evidence="3" type="ORF">P3X46_025249</name>
</gene>
<keyword evidence="4" id="KW-1185">Reference proteome</keyword>
<comment type="caution">
    <text evidence="3">The sequence shown here is derived from an EMBL/GenBank/DDBJ whole genome shotgun (WGS) entry which is preliminary data.</text>
</comment>
<reference evidence="3" key="1">
    <citation type="journal article" date="2023" name="Plant Biotechnol. J.">
        <title>Chromosome-level wild Hevea brasiliensis genome provides new tools for genomic-assisted breeding and valuable loci to elevate rubber yield.</title>
        <authorList>
            <person name="Cheng H."/>
            <person name="Song X."/>
            <person name="Hu Y."/>
            <person name="Wu T."/>
            <person name="Yang Q."/>
            <person name="An Z."/>
            <person name="Feng S."/>
            <person name="Deng Z."/>
            <person name="Wu W."/>
            <person name="Zeng X."/>
            <person name="Tu M."/>
            <person name="Wang X."/>
            <person name="Huang H."/>
        </authorList>
    </citation>
    <scope>NUCLEOTIDE SEQUENCE</scope>
    <source>
        <strain evidence="3">MT/VB/25A 57/8</strain>
    </source>
</reference>
<protein>
    <recommendedName>
        <fullName evidence="2">Disease resistance protein At4g27190-like leucine-rich repeats domain-containing protein</fullName>
    </recommendedName>
</protein>
<dbReference type="EMBL" id="JARPOI010000014">
    <property type="protein sequence ID" value="KAJ9159774.1"/>
    <property type="molecule type" value="Genomic_DNA"/>
</dbReference>
<dbReference type="InterPro" id="IPR057135">
    <property type="entry name" value="At4g27190-like_LRR"/>
</dbReference>
<evidence type="ECO:0000259" key="2">
    <source>
        <dbReference type="Pfam" id="PF23247"/>
    </source>
</evidence>
<dbReference type="InterPro" id="IPR050905">
    <property type="entry name" value="Plant_NBS-LRR"/>
</dbReference>
<evidence type="ECO:0000313" key="3">
    <source>
        <dbReference type="EMBL" id="KAJ9159774.1"/>
    </source>
</evidence>
<organism evidence="3 4">
    <name type="scientific">Hevea brasiliensis</name>
    <name type="common">Para rubber tree</name>
    <name type="synonym">Siphonia brasiliensis</name>
    <dbReference type="NCBI Taxonomy" id="3981"/>
    <lineage>
        <taxon>Eukaryota</taxon>
        <taxon>Viridiplantae</taxon>
        <taxon>Streptophyta</taxon>
        <taxon>Embryophyta</taxon>
        <taxon>Tracheophyta</taxon>
        <taxon>Spermatophyta</taxon>
        <taxon>Magnoliopsida</taxon>
        <taxon>eudicotyledons</taxon>
        <taxon>Gunneridae</taxon>
        <taxon>Pentapetalae</taxon>
        <taxon>rosids</taxon>
        <taxon>fabids</taxon>
        <taxon>Malpighiales</taxon>
        <taxon>Euphorbiaceae</taxon>
        <taxon>Crotonoideae</taxon>
        <taxon>Micrandreae</taxon>
        <taxon>Hevea</taxon>
    </lineage>
</organism>
<dbReference type="SUPFAM" id="SSF52058">
    <property type="entry name" value="L domain-like"/>
    <property type="match status" value="1"/>
</dbReference>
<dbReference type="PANTHER" id="PTHR33463:SF209">
    <property type="entry name" value="DISEASE RESISTANCE PROTEIN RPS2-LIKE"/>
    <property type="match status" value="1"/>
</dbReference>
<dbReference type="Gene3D" id="3.80.10.10">
    <property type="entry name" value="Ribonuclease Inhibitor"/>
    <property type="match status" value="1"/>
</dbReference>
<evidence type="ECO:0000256" key="1">
    <source>
        <dbReference type="ARBA" id="ARBA00022821"/>
    </source>
</evidence>
<name>A0ABQ9L4Y9_HEVBR</name>
<accession>A0ABQ9L4Y9</accession>
<dbReference type="Proteomes" id="UP001174677">
    <property type="component" value="Chromosome 14"/>
</dbReference>
<dbReference type="Pfam" id="PF23247">
    <property type="entry name" value="LRR_RPS2"/>
    <property type="match status" value="1"/>
</dbReference>
<evidence type="ECO:0000313" key="4">
    <source>
        <dbReference type="Proteomes" id="UP001174677"/>
    </source>
</evidence>
<dbReference type="InterPro" id="IPR032675">
    <property type="entry name" value="LRR_dom_sf"/>
</dbReference>